<dbReference type="RefSeq" id="WP_088050025.1">
    <property type="nucleotide sequence ID" value="NZ_BMJD01000052.1"/>
</dbReference>
<dbReference type="InterPro" id="IPR006379">
    <property type="entry name" value="HAD-SF_hydro_IIB"/>
</dbReference>
<dbReference type="AlphaFoldDB" id="A0A9W5U178"/>
<dbReference type="InterPro" id="IPR023214">
    <property type="entry name" value="HAD_sf"/>
</dbReference>
<dbReference type="Pfam" id="PF08282">
    <property type="entry name" value="Hydrolase_3"/>
    <property type="match status" value="1"/>
</dbReference>
<dbReference type="GO" id="GO:0016791">
    <property type="term" value="F:phosphatase activity"/>
    <property type="evidence" value="ECO:0007669"/>
    <property type="project" value="TreeGrafter"/>
</dbReference>
<dbReference type="GO" id="GO:0000287">
    <property type="term" value="F:magnesium ion binding"/>
    <property type="evidence" value="ECO:0007669"/>
    <property type="project" value="TreeGrafter"/>
</dbReference>
<dbReference type="GO" id="GO:0005829">
    <property type="term" value="C:cytosol"/>
    <property type="evidence" value="ECO:0007669"/>
    <property type="project" value="TreeGrafter"/>
</dbReference>
<dbReference type="CDD" id="cd07517">
    <property type="entry name" value="HAD_HPP"/>
    <property type="match status" value="1"/>
</dbReference>
<dbReference type="PANTHER" id="PTHR10000">
    <property type="entry name" value="PHOSPHOSERINE PHOSPHATASE"/>
    <property type="match status" value="1"/>
</dbReference>
<sequence length="257" mass="29034">MSKKMVFFDIDGTLLNHEKKVPASTKEAIRQLKENGVYVAIATGRAPFMFEAIRKQLEIESFVSYNGQYVVFEGETVYQSPLSAQGLSRLFNHSLSCNYPMVFMGNKEMRASTEGSTYIKESLNSLKFAYPEIDDEYYKHHTIYQALLFCGKGEEEAMKDEYDEFRFIRWHDFSCDVLPEGGSKAIGIRQLISACGLDIDETYAFGDGLNDMEMLTEIGTGIAMGNAVPELKQVADHVTDAVDRDGIMKGLKRYKLI</sequence>
<protein>
    <submittedName>
        <fullName evidence="1">Phosphatase</fullName>
    </submittedName>
</protein>
<reference evidence="1" key="2">
    <citation type="submission" date="2020-09" db="EMBL/GenBank/DDBJ databases">
        <authorList>
            <person name="Sun Q."/>
            <person name="Zhou Y."/>
        </authorList>
    </citation>
    <scope>NUCLEOTIDE SEQUENCE</scope>
    <source>
        <strain evidence="1">CGMCC 1.15454</strain>
    </source>
</reference>
<dbReference type="EMBL" id="BMJD01000052">
    <property type="protein sequence ID" value="GGB59044.1"/>
    <property type="molecule type" value="Genomic_DNA"/>
</dbReference>
<dbReference type="NCBIfam" id="TIGR01484">
    <property type="entry name" value="HAD-SF-IIB"/>
    <property type="match status" value="1"/>
</dbReference>
<accession>A0A9W5U178</accession>
<evidence type="ECO:0000313" key="2">
    <source>
        <dbReference type="Proteomes" id="UP000621492"/>
    </source>
</evidence>
<proteinExistence type="predicted"/>
<gene>
    <name evidence="1" type="ORF">GCM10011409_40660</name>
</gene>
<dbReference type="Gene3D" id="3.30.1240.10">
    <property type="match status" value="1"/>
</dbReference>
<dbReference type="SUPFAM" id="SSF56784">
    <property type="entry name" value="HAD-like"/>
    <property type="match status" value="1"/>
</dbReference>
<organism evidence="1 2">
    <name type="scientific">Lentibacillus populi</name>
    <dbReference type="NCBI Taxonomy" id="1827502"/>
    <lineage>
        <taxon>Bacteria</taxon>
        <taxon>Bacillati</taxon>
        <taxon>Bacillota</taxon>
        <taxon>Bacilli</taxon>
        <taxon>Bacillales</taxon>
        <taxon>Bacillaceae</taxon>
        <taxon>Lentibacillus</taxon>
    </lineage>
</organism>
<dbReference type="SFLD" id="SFLDG01140">
    <property type="entry name" value="C2.B:_Phosphomannomutase_and_P"/>
    <property type="match status" value="1"/>
</dbReference>
<keyword evidence="2" id="KW-1185">Reference proteome</keyword>
<dbReference type="InterPro" id="IPR000150">
    <property type="entry name" value="Cof"/>
</dbReference>
<dbReference type="PANTHER" id="PTHR10000:SF25">
    <property type="entry name" value="PHOSPHATASE YKRA-RELATED"/>
    <property type="match status" value="1"/>
</dbReference>
<dbReference type="Gene3D" id="3.40.50.1000">
    <property type="entry name" value="HAD superfamily/HAD-like"/>
    <property type="match status" value="1"/>
</dbReference>
<evidence type="ECO:0000313" key="1">
    <source>
        <dbReference type="EMBL" id="GGB59044.1"/>
    </source>
</evidence>
<comment type="caution">
    <text evidence="1">The sequence shown here is derived from an EMBL/GenBank/DDBJ whole genome shotgun (WGS) entry which is preliminary data.</text>
</comment>
<reference evidence="1" key="1">
    <citation type="journal article" date="2014" name="Int. J. Syst. Evol. Microbiol.">
        <title>Complete genome sequence of Corynebacterium casei LMG S-19264T (=DSM 44701T), isolated from a smear-ripened cheese.</title>
        <authorList>
            <consortium name="US DOE Joint Genome Institute (JGI-PGF)"/>
            <person name="Walter F."/>
            <person name="Albersmeier A."/>
            <person name="Kalinowski J."/>
            <person name="Ruckert C."/>
        </authorList>
    </citation>
    <scope>NUCLEOTIDE SEQUENCE</scope>
    <source>
        <strain evidence="1">CGMCC 1.15454</strain>
    </source>
</reference>
<dbReference type="NCBIfam" id="TIGR00099">
    <property type="entry name" value="Cof-subfamily"/>
    <property type="match status" value="1"/>
</dbReference>
<name>A0A9W5U178_9BACI</name>
<dbReference type="SFLD" id="SFLDS00003">
    <property type="entry name" value="Haloacid_Dehalogenase"/>
    <property type="match status" value="1"/>
</dbReference>
<dbReference type="SFLD" id="SFLDG01144">
    <property type="entry name" value="C2.B.4:_PGP_Like"/>
    <property type="match status" value="1"/>
</dbReference>
<dbReference type="Proteomes" id="UP000621492">
    <property type="component" value="Unassembled WGS sequence"/>
</dbReference>
<dbReference type="InterPro" id="IPR036412">
    <property type="entry name" value="HAD-like_sf"/>
</dbReference>